<dbReference type="SMART" id="SM00086">
    <property type="entry name" value="PAC"/>
    <property type="match status" value="3"/>
</dbReference>
<evidence type="ECO:0000259" key="5">
    <source>
        <dbReference type="PROSITE" id="PS50112"/>
    </source>
</evidence>
<dbReference type="SUPFAM" id="SSF55781">
    <property type="entry name" value="GAF domain-like"/>
    <property type="match status" value="1"/>
</dbReference>
<dbReference type="Pfam" id="PF00989">
    <property type="entry name" value="PAS"/>
    <property type="match status" value="1"/>
</dbReference>
<dbReference type="InterPro" id="IPR029016">
    <property type="entry name" value="GAF-like_dom_sf"/>
</dbReference>
<reference evidence="7" key="1">
    <citation type="submission" date="2020-05" db="EMBL/GenBank/DDBJ databases">
        <authorList>
            <person name="Zhu T."/>
            <person name="Keshari N."/>
            <person name="Lu X."/>
        </authorList>
    </citation>
    <scope>NUCLEOTIDE SEQUENCE</scope>
    <source>
        <strain evidence="7">NK1-12</strain>
    </source>
</reference>
<dbReference type="AlphaFoldDB" id="A0AA96WIW8"/>
<dbReference type="Gene3D" id="3.30.450.20">
    <property type="entry name" value="PAS domain"/>
    <property type="match status" value="4"/>
</dbReference>
<dbReference type="InterPro" id="IPR050482">
    <property type="entry name" value="Sensor_HK_TwoCompSys"/>
</dbReference>
<dbReference type="SUPFAM" id="SSF55874">
    <property type="entry name" value="ATPase domain of HSP90 chaperone/DNA topoisomerase II/histidine kinase"/>
    <property type="match status" value="1"/>
</dbReference>
<protein>
    <submittedName>
        <fullName evidence="7">PAS domain S-box protein</fullName>
    </submittedName>
</protein>
<feature type="coiled-coil region" evidence="4">
    <location>
        <begin position="157"/>
        <end position="198"/>
    </location>
</feature>
<feature type="domain" description="PAC" evidence="6">
    <location>
        <begin position="392"/>
        <end position="440"/>
    </location>
</feature>
<keyword evidence="2" id="KW-0418">Kinase</keyword>
<proteinExistence type="predicted"/>
<dbReference type="InterPro" id="IPR003594">
    <property type="entry name" value="HATPase_dom"/>
</dbReference>
<dbReference type="GO" id="GO:0016020">
    <property type="term" value="C:membrane"/>
    <property type="evidence" value="ECO:0007669"/>
    <property type="project" value="InterPro"/>
</dbReference>
<evidence type="ECO:0000259" key="6">
    <source>
        <dbReference type="PROSITE" id="PS50113"/>
    </source>
</evidence>
<dbReference type="InterPro" id="IPR003018">
    <property type="entry name" value="GAF"/>
</dbReference>
<feature type="domain" description="PAS" evidence="5">
    <location>
        <begin position="571"/>
        <end position="641"/>
    </location>
</feature>
<organism evidence="7">
    <name type="scientific">Leptolyngbya sp. NK1-12</name>
    <dbReference type="NCBI Taxonomy" id="2547451"/>
    <lineage>
        <taxon>Bacteria</taxon>
        <taxon>Bacillati</taxon>
        <taxon>Cyanobacteriota</taxon>
        <taxon>Cyanophyceae</taxon>
        <taxon>Leptolyngbyales</taxon>
        <taxon>Leptolyngbyaceae</taxon>
        <taxon>Leptolyngbya group</taxon>
        <taxon>Leptolyngbya</taxon>
    </lineage>
</organism>
<dbReference type="Pfam" id="PF02518">
    <property type="entry name" value="HATPase_c"/>
    <property type="match status" value="1"/>
</dbReference>
<evidence type="ECO:0000256" key="4">
    <source>
        <dbReference type="SAM" id="Coils"/>
    </source>
</evidence>
<dbReference type="GO" id="GO:0000155">
    <property type="term" value="F:phosphorelay sensor kinase activity"/>
    <property type="evidence" value="ECO:0007669"/>
    <property type="project" value="InterPro"/>
</dbReference>
<dbReference type="Gene3D" id="3.30.565.10">
    <property type="entry name" value="Histidine kinase-like ATPase, C-terminal domain"/>
    <property type="match status" value="1"/>
</dbReference>
<dbReference type="InterPro" id="IPR036890">
    <property type="entry name" value="HATPase_C_sf"/>
</dbReference>
<dbReference type="GO" id="GO:0046983">
    <property type="term" value="F:protein dimerization activity"/>
    <property type="evidence" value="ECO:0007669"/>
    <property type="project" value="InterPro"/>
</dbReference>
<dbReference type="CDD" id="cd16917">
    <property type="entry name" value="HATPase_UhpB-NarQ-NarX-like"/>
    <property type="match status" value="1"/>
</dbReference>
<dbReference type="SMART" id="SM00387">
    <property type="entry name" value="HATPase_c"/>
    <property type="match status" value="1"/>
</dbReference>
<dbReference type="Pfam" id="PF13426">
    <property type="entry name" value="PAS_9"/>
    <property type="match status" value="1"/>
</dbReference>
<feature type="domain" description="PAC" evidence="6">
    <location>
        <begin position="265"/>
        <end position="317"/>
    </location>
</feature>
<dbReference type="PROSITE" id="PS50112">
    <property type="entry name" value="PAS"/>
    <property type="match status" value="3"/>
</dbReference>
<dbReference type="SMART" id="SM00065">
    <property type="entry name" value="GAF"/>
    <property type="match status" value="1"/>
</dbReference>
<evidence type="ECO:0000256" key="2">
    <source>
        <dbReference type="ARBA" id="ARBA00022777"/>
    </source>
</evidence>
<dbReference type="InterPro" id="IPR011712">
    <property type="entry name" value="Sig_transdc_His_kin_sub3_dim/P"/>
</dbReference>
<dbReference type="SUPFAM" id="SSF55785">
    <property type="entry name" value="PYP-like sensor domain (PAS domain)"/>
    <property type="match status" value="4"/>
</dbReference>
<gene>
    <name evidence="7" type="ORF">HJG54_24985</name>
</gene>
<keyword evidence="4" id="KW-0175">Coiled coil</keyword>
<feature type="domain" description="PAC" evidence="6">
    <location>
        <begin position="517"/>
        <end position="570"/>
    </location>
</feature>
<dbReference type="InterPro" id="IPR000014">
    <property type="entry name" value="PAS"/>
</dbReference>
<dbReference type="GO" id="GO:0006355">
    <property type="term" value="P:regulation of DNA-templated transcription"/>
    <property type="evidence" value="ECO:0007669"/>
    <property type="project" value="InterPro"/>
</dbReference>
<dbReference type="PANTHER" id="PTHR24421">
    <property type="entry name" value="NITRATE/NITRITE SENSOR PROTEIN NARX-RELATED"/>
    <property type="match status" value="1"/>
</dbReference>
<feature type="domain" description="PAS" evidence="5">
    <location>
        <begin position="441"/>
        <end position="502"/>
    </location>
</feature>
<evidence type="ECO:0000313" key="7">
    <source>
        <dbReference type="EMBL" id="WNZ26782.1"/>
    </source>
</evidence>
<feature type="domain" description="PAS" evidence="5">
    <location>
        <begin position="188"/>
        <end position="261"/>
    </location>
</feature>
<evidence type="ECO:0000256" key="3">
    <source>
        <dbReference type="ARBA" id="ARBA00023012"/>
    </source>
</evidence>
<dbReference type="CDD" id="cd00130">
    <property type="entry name" value="PAS"/>
    <property type="match status" value="3"/>
</dbReference>
<accession>A0AA96WIW8</accession>
<dbReference type="InterPro" id="IPR035965">
    <property type="entry name" value="PAS-like_dom_sf"/>
</dbReference>
<dbReference type="SMART" id="SM00091">
    <property type="entry name" value="PAS"/>
    <property type="match status" value="4"/>
</dbReference>
<dbReference type="Pfam" id="PF07730">
    <property type="entry name" value="HisKA_3"/>
    <property type="match status" value="1"/>
</dbReference>
<keyword evidence="1" id="KW-0808">Transferase</keyword>
<dbReference type="InterPro" id="IPR000700">
    <property type="entry name" value="PAS-assoc_C"/>
</dbReference>
<dbReference type="InterPro" id="IPR013655">
    <property type="entry name" value="PAS_fold_3"/>
</dbReference>
<keyword evidence="3" id="KW-0902">Two-component regulatory system</keyword>
<dbReference type="PANTHER" id="PTHR24421:SF62">
    <property type="entry name" value="SENSORY TRANSDUCTION HISTIDINE KINASE"/>
    <property type="match status" value="1"/>
</dbReference>
<dbReference type="PROSITE" id="PS50113">
    <property type="entry name" value="PAC"/>
    <property type="match status" value="3"/>
</dbReference>
<dbReference type="EMBL" id="CP053586">
    <property type="protein sequence ID" value="WNZ26782.1"/>
    <property type="molecule type" value="Genomic_DNA"/>
</dbReference>
<dbReference type="InterPro" id="IPR013656">
    <property type="entry name" value="PAS_4"/>
</dbReference>
<dbReference type="InterPro" id="IPR001610">
    <property type="entry name" value="PAC"/>
</dbReference>
<dbReference type="Pfam" id="PF08448">
    <property type="entry name" value="PAS_4"/>
    <property type="match status" value="1"/>
</dbReference>
<dbReference type="Pfam" id="PF01590">
    <property type="entry name" value="GAF"/>
    <property type="match status" value="1"/>
</dbReference>
<sequence length="891" mass="100453">MIHLDQLIATLMQVVIENAGAETGTLVLLEEDQLTVVAQCSGSRPCDLEKLAVADCAMIPVSVIHSVERTQETLVLDDAASESPFSTDPYIQKQQTRSLLCMPILQQSHLIGILYLENNLSTGVFTNNRLQVLKLLMIQAAISLENARLYAQLADHTKTLERKVEAQTQALQQEIAERQQTEAALRQSEANYRNLLQTANSVIIRYDTQGRIHYINDYGVKLLGYEEHGIVGRTLFETIIPDIETSGRDVKPCVHALLRNPQLYPQGEGEYLCRDGRRVWMTWSNQAIFNDQGEVVEILSVGNDITQRKQAEEALQSSEAKFRAIFENSQVGIYRTRLSDGLLLDANQRFANLYGFDSPEEIIGIEHTAGYYVNPSDRQQFLELLKRDGEVRNFEAQMRKRDGTLFWVLFSSYLNATDGYIEGVVVDISDRKQAEAALQMSEERLRLALTASNQGLYDHNIKTEEIVVNPEYALMLGYDPATFHETKSRWIESLHPDDRESMVAICNAFNTGEVPNYQAEYRHRTQDSQWKWFLSVGKIVTWNESGEPIRALGVVTDIDDRKQAEAALQASEAELRALFSAIPDPLCVYSAEGQLLGSIKGNPSYGELDEEEHIGKTLHQLYAKEQADEYLSYIQQVLKTQQVLTVECSKWIAGREIWFSARIAPIDHDQVIWLARDITLQKQAEAASILEERNRMAREIHDNLAQTFTGIIIHARSASNKVTVAPEKAQTLLTQILDLARSGLAEARRSVESLRRPYLLENGNLQGALRRLAAQLDSSIATQVVYEVMGTTYPLSSDLENNLFRIGQEAVTNAIKHAKAHEIRIELVYQPTQCSLRIKDDGQGFDVENQAMRNGFGLIGMTERAERIRAELKIQSHLGQGTEIVVSIDRE</sequence>
<dbReference type="Gene3D" id="3.30.450.40">
    <property type="match status" value="1"/>
</dbReference>
<dbReference type="Pfam" id="PF08447">
    <property type="entry name" value="PAS_3"/>
    <property type="match status" value="1"/>
</dbReference>
<dbReference type="InterPro" id="IPR013767">
    <property type="entry name" value="PAS_fold"/>
</dbReference>
<dbReference type="Gene3D" id="1.20.5.1930">
    <property type="match status" value="1"/>
</dbReference>
<evidence type="ECO:0000256" key="1">
    <source>
        <dbReference type="ARBA" id="ARBA00022679"/>
    </source>
</evidence>
<name>A0AA96WIW8_9CYAN</name>
<dbReference type="NCBIfam" id="TIGR00229">
    <property type="entry name" value="sensory_box"/>
    <property type="match status" value="4"/>
</dbReference>